<evidence type="ECO:0000256" key="6">
    <source>
        <dbReference type="ARBA" id="ARBA00022840"/>
    </source>
</evidence>
<evidence type="ECO:0000313" key="13">
    <source>
        <dbReference type="Proteomes" id="UP000016924"/>
    </source>
</evidence>
<dbReference type="eggNOG" id="KOG0616">
    <property type="taxonomic scope" value="Eukaryota"/>
</dbReference>
<feature type="region of interest" description="Disordered" evidence="10">
    <location>
        <begin position="432"/>
        <end position="590"/>
    </location>
</feature>
<dbReference type="PROSITE" id="PS50011">
    <property type="entry name" value="PROTEIN_KINASE_DOM"/>
    <property type="match status" value="1"/>
</dbReference>
<keyword evidence="13" id="KW-1185">Reference proteome</keyword>
<keyword evidence="6" id="KW-0067">ATP-binding</keyword>
<evidence type="ECO:0000256" key="8">
    <source>
        <dbReference type="ARBA" id="ARBA00048679"/>
    </source>
</evidence>
<evidence type="ECO:0000256" key="9">
    <source>
        <dbReference type="SAM" id="Coils"/>
    </source>
</evidence>
<comment type="catalytic activity">
    <reaction evidence="7">
        <text>L-threonyl-[protein] + ATP = O-phospho-L-threonyl-[protein] + ADP + H(+)</text>
        <dbReference type="Rhea" id="RHEA:46608"/>
        <dbReference type="Rhea" id="RHEA-COMP:11060"/>
        <dbReference type="Rhea" id="RHEA-COMP:11605"/>
        <dbReference type="ChEBI" id="CHEBI:15378"/>
        <dbReference type="ChEBI" id="CHEBI:30013"/>
        <dbReference type="ChEBI" id="CHEBI:30616"/>
        <dbReference type="ChEBI" id="CHEBI:61977"/>
        <dbReference type="ChEBI" id="CHEBI:456216"/>
        <dbReference type="EC" id="2.7.11.1"/>
    </reaction>
</comment>
<evidence type="ECO:0000256" key="10">
    <source>
        <dbReference type="SAM" id="MobiDB-lite"/>
    </source>
</evidence>
<dbReference type="GO" id="GO:0004674">
    <property type="term" value="F:protein serine/threonine kinase activity"/>
    <property type="evidence" value="ECO:0007669"/>
    <property type="project" value="UniProtKB-KW"/>
</dbReference>
<dbReference type="PANTHER" id="PTHR43671">
    <property type="entry name" value="SERINE/THREONINE-PROTEIN KINASE NEK"/>
    <property type="match status" value="1"/>
</dbReference>
<feature type="coiled-coil region" evidence="9">
    <location>
        <begin position="363"/>
        <end position="404"/>
    </location>
</feature>
<dbReference type="GO" id="GO:0005634">
    <property type="term" value="C:nucleus"/>
    <property type="evidence" value="ECO:0007669"/>
    <property type="project" value="TreeGrafter"/>
</dbReference>
<dbReference type="Proteomes" id="UP000016924">
    <property type="component" value="Unassembled WGS sequence"/>
</dbReference>
<feature type="compositionally biased region" description="Basic and acidic residues" evidence="10">
    <location>
        <begin position="449"/>
        <end position="465"/>
    </location>
</feature>
<dbReference type="RefSeq" id="XP_007780182.1">
    <property type="nucleotide sequence ID" value="XM_007781992.1"/>
</dbReference>
<feature type="compositionally biased region" description="Pro residues" evidence="10">
    <location>
        <begin position="475"/>
        <end position="485"/>
    </location>
</feature>
<evidence type="ECO:0000256" key="1">
    <source>
        <dbReference type="ARBA" id="ARBA00012513"/>
    </source>
</evidence>
<sequence>MGTYSPPEKVAALTADWCGRGSHVDFQTDDTVPLSQGKFLGHGVNGGVYQTTCRGVALAWKRRYCRGAIGSRERNEIEVLKRLNHHHIIHLVGTYTHGPFLGLLLWPVAVCDLATFFEDYEYIWRHSLTLADPEEAVKAEAVIDRFHQLGPKESDNKGLVRLLWYRDRLYESFGCLAQAVAYLHQQRVRHKDLKPSNVLLYREGLRVTDFGTSTDFSALTMSLTDNGERGTPKYFAPEVAAYKPNGRAADIFSLGCIFFEMLSLLFGTEPMEAFKALRPEADHSFQANIHLRHQWYALLRIDNARFKHLLAEIELMLAVEPSLRPNAAELVEHLTLIDGFRKDTDTDSSRLFGACCPPAFTSVRSAATAVDDLKMDLDRATEELDQARQNAKLAESDAALLRAQKAKLEQWVRIVLAANPGGDLAGRTAHAEVKPMQATSKSPGTKPTNVEKAEEGHARARREAETEAEEQLGILPPPAFEPPPAVDIASAIASDRSSSQPPPRRRLYNNPVEYSQRTKAKPGVPPPPARIPISPTPGASIPASNMIPVPPLTRDTSNATTRPVPRPPGRWDPPRPRSKWPTSLPDLVTQ</sequence>
<evidence type="ECO:0000256" key="2">
    <source>
        <dbReference type="ARBA" id="ARBA00022527"/>
    </source>
</evidence>
<feature type="compositionally biased region" description="Low complexity" evidence="10">
    <location>
        <begin position="486"/>
        <end position="499"/>
    </location>
</feature>
<comment type="catalytic activity">
    <reaction evidence="8">
        <text>L-seryl-[protein] + ATP = O-phospho-L-seryl-[protein] + ADP + H(+)</text>
        <dbReference type="Rhea" id="RHEA:17989"/>
        <dbReference type="Rhea" id="RHEA-COMP:9863"/>
        <dbReference type="Rhea" id="RHEA-COMP:11604"/>
        <dbReference type="ChEBI" id="CHEBI:15378"/>
        <dbReference type="ChEBI" id="CHEBI:29999"/>
        <dbReference type="ChEBI" id="CHEBI:30616"/>
        <dbReference type="ChEBI" id="CHEBI:83421"/>
        <dbReference type="ChEBI" id="CHEBI:456216"/>
        <dbReference type="EC" id="2.7.11.1"/>
    </reaction>
</comment>
<dbReference type="InterPro" id="IPR011009">
    <property type="entry name" value="Kinase-like_dom_sf"/>
</dbReference>
<accession>R7YSI0</accession>
<dbReference type="PROSITE" id="PS00108">
    <property type="entry name" value="PROTEIN_KINASE_ST"/>
    <property type="match status" value="1"/>
</dbReference>
<dbReference type="InterPro" id="IPR008271">
    <property type="entry name" value="Ser/Thr_kinase_AS"/>
</dbReference>
<dbReference type="EMBL" id="JH767570">
    <property type="protein sequence ID" value="EON64865.1"/>
    <property type="molecule type" value="Genomic_DNA"/>
</dbReference>
<feature type="domain" description="Protein kinase" evidence="11">
    <location>
        <begin position="34"/>
        <end position="336"/>
    </location>
</feature>
<feature type="compositionally biased region" description="Polar residues" evidence="10">
    <location>
        <begin position="437"/>
        <end position="448"/>
    </location>
</feature>
<dbReference type="PANTHER" id="PTHR43671:SF98">
    <property type="entry name" value="SERINE_THREONINE-PROTEIN KINASE NEK11"/>
    <property type="match status" value="1"/>
</dbReference>
<evidence type="ECO:0000256" key="5">
    <source>
        <dbReference type="ARBA" id="ARBA00022777"/>
    </source>
</evidence>
<evidence type="ECO:0000313" key="12">
    <source>
        <dbReference type="EMBL" id="EON64865.1"/>
    </source>
</evidence>
<dbReference type="CDD" id="cd00180">
    <property type="entry name" value="PKc"/>
    <property type="match status" value="1"/>
</dbReference>
<dbReference type="Gene3D" id="3.30.200.20">
    <property type="entry name" value="Phosphorylase Kinase, domain 1"/>
    <property type="match status" value="1"/>
</dbReference>
<dbReference type="Gene3D" id="1.10.510.10">
    <property type="entry name" value="Transferase(Phosphotransferase) domain 1"/>
    <property type="match status" value="1"/>
</dbReference>
<evidence type="ECO:0000259" key="11">
    <source>
        <dbReference type="PROSITE" id="PS50011"/>
    </source>
</evidence>
<reference evidence="13" key="1">
    <citation type="submission" date="2012-06" db="EMBL/GenBank/DDBJ databases">
        <title>The genome sequence of Coniosporium apollinis CBS 100218.</title>
        <authorList>
            <consortium name="The Broad Institute Genome Sequencing Platform"/>
            <person name="Cuomo C."/>
            <person name="Gorbushina A."/>
            <person name="Noack S."/>
            <person name="Walker B."/>
            <person name="Young S.K."/>
            <person name="Zeng Q."/>
            <person name="Gargeya S."/>
            <person name="Fitzgerald M."/>
            <person name="Haas B."/>
            <person name="Abouelleil A."/>
            <person name="Alvarado L."/>
            <person name="Arachchi H.M."/>
            <person name="Berlin A.M."/>
            <person name="Chapman S.B."/>
            <person name="Goldberg J."/>
            <person name="Griggs A."/>
            <person name="Gujja S."/>
            <person name="Hansen M."/>
            <person name="Howarth C."/>
            <person name="Imamovic A."/>
            <person name="Larimer J."/>
            <person name="McCowan C."/>
            <person name="Montmayeur A."/>
            <person name="Murphy C."/>
            <person name="Neiman D."/>
            <person name="Pearson M."/>
            <person name="Priest M."/>
            <person name="Roberts A."/>
            <person name="Saif S."/>
            <person name="Shea T."/>
            <person name="Sisk P."/>
            <person name="Sykes S."/>
            <person name="Wortman J."/>
            <person name="Nusbaum C."/>
            <person name="Birren B."/>
        </authorList>
    </citation>
    <scope>NUCLEOTIDE SEQUENCE [LARGE SCALE GENOMIC DNA]</scope>
    <source>
        <strain evidence="13">CBS 100218</strain>
    </source>
</reference>
<dbReference type="GO" id="GO:0005524">
    <property type="term" value="F:ATP binding"/>
    <property type="evidence" value="ECO:0007669"/>
    <property type="project" value="UniProtKB-KW"/>
</dbReference>
<evidence type="ECO:0000256" key="7">
    <source>
        <dbReference type="ARBA" id="ARBA00047899"/>
    </source>
</evidence>
<dbReference type="SUPFAM" id="SSF56112">
    <property type="entry name" value="Protein kinase-like (PK-like)"/>
    <property type="match status" value="1"/>
</dbReference>
<keyword evidence="3" id="KW-0808">Transferase</keyword>
<dbReference type="Pfam" id="PF00069">
    <property type="entry name" value="Pkinase"/>
    <property type="match status" value="1"/>
</dbReference>
<dbReference type="InterPro" id="IPR000719">
    <property type="entry name" value="Prot_kinase_dom"/>
</dbReference>
<dbReference type="HOGENOM" id="CLU_462317_0_0_1"/>
<dbReference type="STRING" id="1168221.R7YSI0"/>
<gene>
    <name evidence="12" type="ORF">W97_04099</name>
</gene>
<keyword evidence="4" id="KW-0547">Nucleotide-binding</keyword>
<dbReference type="SMART" id="SM00220">
    <property type="entry name" value="S_TKc"/>
    <property type="match status" value="1"/>
</dbReference>
<dbReference type="GeneID" id="19901410"/>
<dbReference type="EC" id="2.7.11.1" evidence="1"/>
<evidence type="ECO:0000256" key="4">
    <source>
        <dbReference type="ARBA" id="ARBA00022741"/>
    </source>
</evidence>
<protein>
    <recommendedName>
        <fullName evidence="1">non-specific serine/threonine protein kinase</fullName>
        <ecNumber evidence="1">2.7.11.1</ecNumber>
    </recommendedName>
</protein>
<dbReference type="AlphaFoldDB" id="R7YSI0"/>
<evidence type="ECO:0000256" key="3">
    <source>
        <dbReference type="ARBA" id="ARBA00022679"/>
    </source>
</evidence>
<keyword evidence="2 12" id="KW-0723">Serine/threonine-protein kinase</keyword>
<organism evidence="12 13">
    <name type="scientific">Coniosporium apollinis (strain CBS 100218)</name>
    <name type="common">Rock-inhabiting black yeast</name>
    <dbReference type="NCBI Taxonomy" id="1168221"/>
    <lineage>
        <taxon>Eukaryota</taxon>
        <taxon>Fungi</taxon>
        <taxon>Dikarya</taxon>
        <taxon>Ascomycota</taxon>
        <taxon>Pezizomycotina</taxon>
        <taxon>Dothideomycetes</taxon>
        <taxon>Dothideomycetes incertae sedis</taxon>
        <taxon>Coniosporium</taxon>
    </lineage>
</organism>
<dbReference type="OrthoDB" id="4062651at2759"/>
<keyword evidence="5 12" id="KW-0418">Kinase</keyword>
<keyword evidence="9" id="KW-0175">Coiled coil</keyword>
<name>R7YSI0_CONA1</name>
<proteinExistence type="predicted"/>
<dbReference type="InterPro" id="IPR050660">
    <property type="entry name" value="NEK_Ser/Thr_kinase"/>
</dbReference>